<evidence type="ECO:0000313" key="1">
    <source>
        <dbReference type="EMBL" id="PWG04248.1"/>
    </source>
</evidence>
<accession>A0A2U2J7D5</accession>
<dbReference type="OrthoDB" id="1494170at2"/>
<name>A0A2U2J7D5_9FLAO</name>
<dbReference type="RefSeq" id="WP_109405618.1">
    <property type="nucleotide sequence ID" value="NZ_QFFG01000006.1"/>
</dbReference>
<sequence>MNFEDFRNDIEKKLDSIVKYELQEFRFEPLNFGSGILSYKIKGKIHKFIFDGRENQLTWLISKSYQKYFKTSFSQFKKIDGLNITIKNLENATNN</sequence>
<organism evidence="1 2">
    <name type="scientific">Polaribacter aquimarinus</name>
    <dbReference type="NCBI Taxonomy" id="2100726"/>
    <lineage>
        <taxon>Bacteria</taxon>
        <taxon>Pseudomonadati</taxon>
        <taxon>Bacteroidota</taxon>
        <taxon>Flavobacteriia</taxon>
        <taxon>Flavobacteriales</taxon>
        <taxon>Flavobacteriaceae</taxon>
    </lineage>
</organism>
<comment type="caution">
    <text evidence="1">The sequence shown here is derived from an EMBL/GenBank/DDBJ whole genome shotgun (WGS) entry which is preliminary data.</text>
</comment>
<evidence type="ECO:0000313" key="2">
    <source>
        <dbReference type="Proteomes" id="UP000245670"/>
    </source>
</evidence>
<proteinExistence type="predicted"/>
<gene>
    <name evidence="1" type="ORF">DIS07_12595</name>
</gene>
<dbReference type="AlphaFoldDB" id="A0A2U2J7D5"/>
<dbReference type="Proteomes" id="UP000245670">
    <property type="component" value="Unassembled WGS sequence"/>
</dbReference>
<dbReference type="EMBL" id="QFFG01000006">
    <property type="protein sequence ID" value="PWG04248.1"/>
    <property type="molecule type" value="Genomic_DNA"/>
</dbReference>
<protein>
    <submittedName>
        <fullName evidence="1">Uncharacterized protein</fullName>
    </submittedName>
</protein>
<reference evidence="1 2" key="1">
    <citation type="submission" date="2018-05" db="EMBL/GenBank/DDBJ databases">
        <title>Polaribacter aquimarinus sp. nov., isolated from sediment in a sediment of sea.</title>
        <authorList>
            <person name="Lu D."/>
        </authorList>
    </citation>
    <scope>NUCLEOTIDE SEQUENCE [LARGE SCALE GENOMIC DNA]</scope>
    <source>
        <strain evidence="1 2">ZY113</strain>
    </source>
</reference>
<keyword evidence="2" id="KW-1185">Reference proteome</keyword>